<evidence type="ECO:0000313" key="1">
    <source>
        <dbReference type="EMBL" id="RBP33614.1"/>
    </source>
</evidence>
<protein>
    <submittedName>
        <fullName evidence="1">Uncharacterized protein</fullName>
    </submittedName>
</protein>
<organism evidence="1 2">
    <name type="scientific">Eoetvoesiella caeni</name>
    <dbReference type="NCBI Taxonomy" id="645616"/>
    <lineage>
        <taxon>Bacteria</taxon>
        <taxon>Pseudomonadati</taxon>
        <taxon>Pseudomonadota</taxon>
        <taxon>Betaproteobacteria</taxon>
        <taxon>Burkholderiales</taxon>
        <taxon>Alcaligenaceae</taxon>
        <taxon>Eoetvoesiella</taxon>
    </lineage>
</organism>
<accession>A0A366GYV1</accession>
<name>A0A366GYV1_9BURK</name>
<keyword evidence="2" id="KW-1185">Reference proteome</keyword>
<sequence length="108" mass="11835">MVNKMTFKAVDINPSTPLLAHIKVLPGNVVSLNAFEAFTTDPDTCMRLMMAGAGISYISVELYEQAKQAGLEAVQSSSANLRTLVDAWYRNPELVFIAEAVDRAFLPK</sequence>
<dbReference type="AlphaFoldDB" id="A0A366GYV1"/>
<dbReference type="Proteomes" id="UP000253628">
    <property type="component" value="Unassembled WGS sequence"/>
</dbReference>
<comment type="caution">
    <text evidence="1">The sequence shown here is derived from an EMBL/GenBank/DDBJ whole genome shotgun (WGS) entry which is preliminary data.</text>
</comment>
<dbReference type="EMBL" id="QNRQ01000026">
    <property type="protein sequence ID" value="RBP33614.1"/>
    <property type="molecule type" value="Genomic_DNA"/>
</dbReference>
<reference evidence="1 2" key="1">
    <citation type="submission" date="2018-06" db="EMBL/GenBank/DDBJ databases">
        <title>Genomic Encyclopedia of Type Strains, Phase IV (KMG-IV): sequencing the most valuable type-strain genomes for metagenomic binning, comparative biology and taxonomic classification.</title>
        <authorList>
            <person name="Goeker M."/>
        </authorList>
    </citation>
    <scope>NUCLEOTIDE SEQUENCE [LARGE SCALE GENOMIC DNA]</scope>
    <source>
        <strain evidence="1 2">DSM 25520</strain>
    </source>
</reference>
<evidence type="ECO:0000313" key="2">
    <source>
        <dbReference type="Proteomes" id="UP000253628"/>
    </source>
</evidence>
<proteinExistence type="predicted"/>
<gene>
    <name evidence="1" type="ORF">DFR37_1265</name>
</gene>